<protein>
    <submittedName>
        <fullName evidence="2">Uncharacterized protein</fullName>
    </submittedName>
</protein>
<evidence type="ECO:0000313" key="3">
    <source>
        <dbReference type="Proteomes" id="UP001346149"/>
    </source>
</evidence>
<keyword evidence="1" id="KW-1133">Transmembrane helix</keyword>
<name>A0AAN7M3U7_TRANT</name>
<proteinExistence type="predicted"/>
<dbReference type="PANTHER" id="PTHR31267:SF7">
    <property type="entry name" value="DENTIN SIALOPHOSPHOPROTEIN-LIKE PROTEIN"/>
    <property type="match status" value="1"/>
</dbReference>
<reference evidence="2 3" key="1">
    <citation type="journal article" date="2023" name="Hortic Res">
        <title>Pangenome of water caltrop reveals structural variations and asymmetric subgenome divergence after allopolyploidization.</title>
        <authorList>
            <person name="Zhang X."/>
            <person name="Chen Y."/>
            <person name="Wang L."/>
            <person name="Yuan Y."/>
            <person name="Fang M."/>
            <person name="Shi L."/>
            <person name="Lu R."/>
            <person name="Comes H.P."/>
            <person name="Ma Y."/>
            <person name="Chen Y."/>
            <person name="Huang G."/>
            <person name="Zhou Y."/>
            <person name="Zheng Z."/>
            <person name="Qiu Y."/>
        </authorList>
    </citation>
    <scope>NUCLEOTIDE SEQUENCE [LARGE SCALE GENOMIC DNA]</scope>
    <source>
        <strain evidence="2">F231</strain>
    </source>
</reference>
<evidence type="ECO:0000313" key="2">
    <source>
        <dbReference type="EMBL" id="KAK4791198.1"/>
    </source>
</evidence>
<keyword evidence="1" id="KW-0472">Membrane</keyword>
<accession>A0AAN7M3U7</accession>
<dbReference type="Proteomes" id="UP001346149">
    <property type="component" value="Unassembled WGS sequence"/>
</dbReference>
<gene>
    <name evidence="2" type="ORF">SAY86_031611</name>
</gene>
<comment type="caution">
    <text evidence="2">The sequence shown here is derived from an EMBL/GenBank/DDBJ whole genome shotgun (WGS) entry which is preliminary data.</text>
</comment>
<sequence length="145" mass="16739">MSGRHRGVLQALHRQQSGIGDMQILQQQMDLRQLQDIQKQQFWHQGVWQQNSLINSLSSMESQIAVNHSQAPLKGIPIHDSFNKPWSELLSRIQTCRTSVLLQLSRDLPMTLSILPNIAKHHAIGFYFLDNMISLFIGFTLWHWG</sequence>
<organism evidence="2 3">
    <name type="scientific">Trapa natans</name>
    <name type="common">Water chestnut</name>
    <dbReference type="NCBI Taxonomy" id="22666"/>
    <lineage>
        <taxon>Eukaryota</taxon>
        <taxon>Viridiplantae</taxon>
        <taxon>Streptophyta</taxon>
        <taxon>Embryophyta</taxon>
        <taxon>Tracheophyta</taxon>
        <taxon>Spermatophyta</taxon>
        <taxon>Magnoliopsida</taxon>
        <taxon>eudicotyledons</taxon>
        <taxon>Gunneridae</taxon>
        <taxon>Pentapetalae</taxon>
        <taxon>rosids</taxon>
        <taxon>malvids</taxon>
        <taxon>Myrtales</taxon>
        <taxon>Lythraceae</taxon>
        <taxon>Trapa</taxon>
    </lineage>
</organism>
<keyword evidence="3" id="KW-1185">Reference proteome</keyword>
<dbReference type="AlphaFoldDB" id="A0AAN7M3U7"/>
<dbReference type="PANTHER" id="PTHR31267">
    <property type="entry name" value="DENTIN SIALOPHOSPHOPROTEIN-LIKE PROTEIN"/>
    <property type="match status" value="1"/>
</dbReference>
<keyword evidence="1" id="KW-0812">Transmembrane</keyword>
<evidence type="ECO:0000256" key="1">
    <source>
        <dbReference type="SAM" id="Phobius"/>
    </source>
</evidence>
<feature type="transmembrane region" description="Helical" evidence="1">
    <location>
        <begin position="124"/>
        <end position="144"/>
    </location>
</feature>
<dbReference type="EMBL" id="JAXQNO010000009">
    <property type="protein sequence ID" value="KAK4791198.1"/>
    <property type="molecule type" value="Genomic_DNA"/>
</dbReference>